<evidence type="ECO:0000256" key="2">
    <source>
        <dbReference type="ARBA" id="ARBA00022491"/>
    </source>
</evidence>
<gene>
    <name evidence="9" type="ORF">ISN44_As09g016180</name>
</gene>
<dbReference type="OrthoDB" id="690912at2759"/>
<organism evidence="9 10">
    <name type="scientific">Arabidopsis suecica</name>
    <name type="common">Swedish thale-cress</name>
    <name type="synonym">Cardaminopsis suecica</name>
    <dbReference type="NCBI Taxonomy" id="45249"/>
    <lineage>
        <taxon>Eukaryota</taxon>
        <taxon>Viridiplantae</taxon>
        <taxon>Streptophyta</taxon>
        <taxon>Embryophyta</taxon>
        <taxon>Tracheophyta</taxon>
        <taxon>Spermatophyta</taxon>
        <taxon>Magnoliopsida</taxon>
        <taxon>eudicotyledons</taxon>
        <taxon>Gunneridae</taxon>
        <taxon>Pentapetalae</taxon>
        <taxon>rosids</taxon>
        <taxon>malvids</taxon>
        <taxon>Brassicales</taxon>
        <taxon>Brassicaceae</taxon>
        <taxon>Camelineae</taxon>
        <taxon>Arabidopsis</taxon>
    </lineage>
</organism>
<evidence type="ECO:0000256" key="4">
    <source>
        <dbReference type="ARBA" id="ARBA00023163"/>
    </source>
</evidence>
<evidence type="ECO:0000256" key="3">
    <source>
        <dbReference type="ARBA" id="ARBA00023015"/>
    </source>
</evidence>
<dbReference type="Proteomes" id="UP000694251">
    <property type="component" value="Chromosome 9"/>
</dbReference>
<accession>A0A8T2AH70</accession>
<keyword evidence="4 6" id="KW-0804">Transcription</keyword>
<dbReference type="NCBIfam" id="TIGR01568">
    <property type="entry name" value="A_thal_3678"/>
    <property type="match status" value="1"/>
</dbReference>
<dbReference type="InterPro" id="IPR006458">
    <property type="entry name" value="Ovate_C"/>
</dbReference>
<sequence length="264" mass="29502">MLQNMPTYPFARNIYSLSLLKMPKILWKSLHLCFPSNLTKCYSSPCIPPSSADQDFTDQPSRPSIVLLNNFNILYHHDNNHHHRVIDLPSSSTTTTPAATSSSSTSSYESDISPDVSAAFASRRFFFSSPGRSNAITDSPETRSREFSDNYDDATITSTKKKKKTTNYDTAVTTTTRLISGGTAVTQNVDSPDPLTDFRRSMQEMIDAAIDAGELSRDPNDGYDFLDELLLTYLSLNPTDTHKFVIRAFSDILVSLLSEERRIC</sequence>
<dbReference type="GO" id="GO:0005634">
    <property type="term" value="C:nucleus"/>
    <property type="evidence" value="ECO:0007669"/>
    <property type="project" value="UniProtKB-SubCell"/>
</dbReference>
<dbReference type="PANTHER" id="PTHR33057">
    <property type="entry name" value="TRANSCRIPTION REPRESSOR OFP7-RELATED"/>
    <property type="match status" value="1"/>
</dbReference>
<proteinExistence type="predicted"/>
<protein>
    <recommendedName>
        <fullName evidence="6">Transcription repressor</fullName>
    </recommendedName>
    <alternativeName>
        <fullName evidence="6">Ovate family protein</fullName>
    </alternativeName>
</protein>
<feature type="region of interest" description="Disordered" evidence="7">
    <location>
        <begin position="85"/>
        <end position="111"/>
    </location>
</feature>
<dbReference type="GO" id="GO:0045892">
    <property type="term" value="P:negative regulation of DNA-templated transcription"/>
    <property type="evidence" value="ECO:0007669"/>
    <property type="project" value="UniProtKB-UniRule"/>
</dbReference>
<comment type="subcellular location">
    <subcellularLocation>
        <location evidence="1 6">Nucleus</location>
    </subcellularLocation>
</comment>
<name>A0A8T2AH70_ARASU</name>
<keyword evidence="2 6" id="KW-0678">Repressor</keyword>
<dbReference type="InterPro" id="IPR038933">
    <property type="entry name" value="Ovate"/>
</dbReference>
<evidence type="ECO:0000259" key="8">
    <source>
        <dbReference type="PROSITE" id="PS51754"/>
    </source>
</evidence>
<reference evidence="9 10" key="1">
    <citation type="submission" date="2020-12" db="EMBL/GenBank/DDBJ databases">
        <title>Concerted genomic and epigenomic changes stabilize Arabidopsis allopolyploids.</title>
        <authorList>
            <person name="Chen Z."/>
        </authorList>
    </citation>
    <scope>NUCLEOTIDE SEQUENCE [LARGE SCALE GENOMIC DNA]</scope>
    <source>
        <strain evidence="9">As9502</strain>
        <tissue evidence="9">Leaf</tissue>
    </source>
</reference>
<dbReference type="Pfam" id="PF04844">
    <property type="entry name" value="Ovate"/>
    <property type="match status" value="1"/>
</dbReference>
<evidence type="ECO:0000256" key="7">
    <source>
        <dbReference type="SAM" id="MobiDB-lite"/>
    </source>
</evidence>
<keyword evidence="5 6" id="KW-0539">Nucleus</keyword>
<feature type="compositionally biased region" description="Low complexity" evidence="7">
    <location>
        <begin position="89"/>
        <end position="107"/>
    </location>
</feature>
<dbReference type="PANTHER" id="PTHR33057:SF120">
    <property type="entry name" value="TRANSCRIPTION REPRESSOR OFP16"/>
    <property type="match status" value="1"/>
</dbReference>
<evidence type="ECO:0000256" key="6">
    <source>
        <dbReference type="RuleBase" id="RU367028"/>
    </source>
</evidence>
<comment type="function">
    <text evidence="6">Transcriptional repressor that regulates multiple aspects of plant growth and development.</text>
</comment>
<evidence type="ECO:0000313" key="9">
    <source>
        <dbReference type="EMBL" id="KAG7573318.1"/>
    </source>
</evidence>
<evidence type="ECO:0000313" key="10">
    <source>
        <dbReference type="Proteomes" id="UP000694251"/>
    </source>
</evidence>
<evidence type="ECO:0000256" key="1">
    <source>
        <dbReference type="ARBA" id="ARBA00004123"/>
    </source>
</evidence>
<feature type="domain" description="OVATE" evidence="8">
    <location>
        <begin position="186"/>
        <end position="255"/>
    </location>
</feature>
<dbReference type="EMBL" id="JAEFBJ010000009">
    <property type="protein sequence ID" value="KAG7573318.1"/>
    <property type="molecule type" value="Genomic_DNA"/>
</dbReference>
<evidence type="ECO:0000256" key="5">
    <source>
        <dbReference type="ARBA" id="ARBA00023242"/>
    </source>
</evidence>
<keyword evidence="10" id="KW-1185">Reference proteome</keyword>
<dbReference type="PROSITE" id="PS51754">
    <property type="entry name" value="OVATE"/>
    <property type="match status" value="1"/>
</dbReference>
<dbReference type="AlphaFoldDB" id="A0A8T2AH70"/>
<keyword evidence="3 6" id="KW-0805">Transcription regulation</keyword>
<comment type="caution">
    <text evidence="9">The sequence shown here is derived from an EMBL/GenBank/DDBJ whole genome shotgun (WGS) entry which is preliminary data.</text>
</comment>